<dbReference type="Proteomes" id="UP000245778">
    <property type="component" value="Unassembled WGS sequence"/>
</dbReference>
<proteinExistence type="predicted"/>
<dbReference type="InterPro" id="IPR008875">
    <property type="entry name" value="TraX"/>
</dbReference>
<keyword evidence="1" id="KW-0472">Membrane</keyword>
<dbReference type="Pfam" id="PF05857">
    <property type="entry name" value="TraX"/>
    <property type="match status" value="1"/>
</dbReference>
<accession>A0A2U1BGL5</accession>
<sequence length="250" mass="29440">MERYKKMDANTIKLIAVIAMTIDHVTWMIYPGYPKEFVPILLHIIGRLTCPIMCYFIAEGYHYTKNLNKYTVRLFLFAFISHFAYVFASMDFVNWKSFIPFYYGSVLNQTSVMWSLAWGLVMLRVVNSRSVQKNTVKVILIVLICLISFPSDWSCVANLCILAFGTNWGKFKTQMLWMVFYVAIYATVYFFAIDKVYGLLQMGIIFAIPIIRLYNGQRGNNEKLNRVMKWLFYLYYPLHLLIIGWIQYAR</sequence>
<feature type="transmembrane region" description="Helical" evidence="1">
    <location>
        <begin position="70"/>
        <end position="88"/>
    </location>
</feature>
<dbReference type="GeneID" id="93230340"/>
<dbReference type="EMBL" id="QEKK01000008">
    <property type="protein sequence ID" value="PVY47737.1"/>
    <property type="molecule type" value="Genomic_DNA"/>
</dbReference>
<feature type="transmembrane region" description="Helical" evidence="1">
    <location>
        <begin position="100"/>
        <end position="126"/>
    </location>
</feature>
<organism evidence="2 3">
    <name type="scientific">Intestinimonas butyriciproducens</name>
    <dbReference type="NCBI Taxonomy" id="1297617"/>
    <lineage>
        <taxon>Bacteria</taxon>
        <taxon>Bacillati</taxon>
        <taxon>Bacillota</taxon>
        <taxon>Clostridia</taxon>
        <taxon>Eubacteriales</taxon>
        <taxon>Intestinimonas</taxon>
    </lineage>
</organism>
<gene>
    <name evidence="2" type="ORF">C7373_10899</name>
</gene>
<dbReference type="RefSeq" id="WP_075704613.1">
    <property type="nucleotide sequence ID" value="NZ_CAMREZ010000010.1"/>
</dbReference>
<keyword evidence="1" id="KW-0812">Transmembrane</keyword>
<evidence type="ECO:0000313" key="2">
    <source>
        <dbReference type="EMBL" id="PVY47737.1"/>
    </source>
</evidence>
<protein>
    <submittedName>
        <fullName evidence="2">TraX protein</fullName>
    </submittedName>
</protein>
<comment type="caution">
    <text evidence="2">The sequence shown here is derived from an EMBL/GenBank/DDBJ whole genome shotgun (WGS) entry which is preliminary data.</text>
</comment>
<feature type="transmembrane region" description="Helical" evidence="1">
    <location>
        <begin position="12"/>
        <end position="31"/>
    </location>
</feature>
<evidence type="ECO:0000256" key="1">
    <source>
        <dbReference type="SAM" id="Phobius"/>
    </source>
</evidence>
<name>A0A2U1BGL5_9FIRM</name>
<reference evidence="2 3" key="1">
    <citation type="submission" date="2018-04" db="EMBL/GenBank/DDBJ databases">
        <title>Genomic Encyclopedia of Type Strains, Phase IV (KMG-IV): sequencing the most valuable type-strain genomes for metagenomic binning, comparative biology and taxonomic classification.</title>
        <authorList>
            <person name="Goeker M."/>
        </authorList>
    </citation>
    <scope>NUCLEOTIDE SEQUENCE [LARGE SCALE GENOMIC DNA]</scope>
    <source>
        <strain evidence="2 3">DSM 26588</strain>
    </source>
</reference>
<feature type="transmembrane region" description="Helical" evidence="1">
    <location>
        <begin position="176"/>
        <end position="192"/>
    </location>
</feature>
<evidence type="ECO:0000313" key="3">
    <source>
        <dbReference type="Proteomes" id="UP000245778"/>
    </source>
</evidence>
<dbReference type="OrthoDB" id="9781069at2"/>
<feature type="transmembrane region" description="Helical" evidence="1">
    <location>
        <begin position="199"/>
        <end position="215"/>
    </location>
</feature>
<feature type="transmembrane region" description="Helical" evidence="1">
    <location>
        <begin position="37"/>
        <end position="58"/>
    </location>
</feature>
<keyword evidence="1" id="KW-1133">Transmembrane helix</keyword>
<feature type="transmembrane region" description="Helical" evidence="1">
    <location>
        <begin position="230"/>
        <end position="248"/>
    </location>
</feature>
<dbReference type="AlphaFoldDB" id="A0A2U1BGL5"/>